<dbReference type="PANTHER" id="PTHR19305">
    <property type="entry name" value="SYNAPTOSOMAL ASSOCIATED PROTEIN"/>
    <property type="match status" value="1"/>
</dbReference>
<accession>U6K1S5</accession>
<dbReference type="GO" id="GO:0005886">
    <property type="term" value="C:plasma membrane"/>
    <property type="evidence" value="ECO:0007669"/>
    <property type="project" value="TreeGrafter"/>
</dbReference>
<dbReference type="GO" id="GO:0005484">
    <property type="term" value="F:SNAP receptor activity"/>
    <property type="evidence" value="ECO:0007669"/>
    <property type="project" value="InterPro"/>
</dbReference>
<feature type="domain" description="T-SNARE coiled-coil homology" evidence="7">
    <location>
        <begin position="38"/>
        <end position="105"/>
    </location>
</feature>
<dbReference type="GeneID" id="25375975"/>
<dbReference type="Gene3D" id="1.20.5.110">
    <property type="match status" value="2"/>
</dbReference>
<evidence type="ECO:0000256" key="5">
    <source>
        <dbReference type="SAM" id="Coils"/>
    </source>
</evidence>
<feature type="region of interest" description="Disordered" evidence="6">
    <location>
        <begin position="1"/>
        <end position="39"/>
    </location>
</feature>
<feature type="compositionally biased region" description="Low complexity" evidence="6">
    <location>
        <begin position="23"/>
        <end position="33"/>
    </location>
</feature>
<evidence type="ECO:0000256" key="4">
    <source>
        <dbReference type="ARBA" id="ARBA00023136"/>
    </source>
</evidence>
<sequence length="275" mass="31020">MQPQHYGQQQQYMQQELLLEPRQQQQQQQQQQQHYNHHDSEIERLQQQCRSSLVASLRIVGETNQTSQQTAMQLAAQSEQLERIADTTEEIGGNLQTSKYLLGGLKSWWGSFAQLFTAPTTSSSSSSSSSSSRRRQQQQQQGQGQGQGRYSDAAAAGDGSSGGDFAGSQQQQQQQLQREQIQVQQQQQLLQQQRLSLLQGRDAAAATTDSDFDDGVQRDLQRLSLMLGELEGRAAAINKELQQQNETLNFIVDGVQTNKKEMEKQKLQIKQILKR</sequence>
<gene>
    <name evidence="8" type="ORF">EMH_0009940</name>
</gene>
<dbReference type="InterPro" id="IPR044766">
    <property type="entry name" value="NPSN/SNAP25-like_N_SNARE"/>
</dbReference>
<feature type="compositionally biased region" description="Low complexity" evidence="6">
    <location>
        <begin position="122"/>
        <end position="158"/>
    </location>
</feature>
<dbReference type="CDD" id="cd15861">
    <property type="entry name" value="SNARE_SNAP25N_23N_29N_SEC9N"/>
    <property type="match status" value="1"/>
</dbReference>
<dbReference type="EMBL" id="HG683488">
    <property type="protein sequence ID" value="CDJ31695.1"/>
    <property type="molecule type" value="Genomic_DNA"/>
</dbReference>
<organism evidence="8 9">
    <name type="scientific">Eimeria mitis</name>
    <dbReference type="NCBI Taxonomy" id="44415"/>
    <lineage>
        <taxon>Eukaryota</taxon>
        <taxon>Sar</taxon>
        <taxon>Alveolata</taxon>
        <taxon>Apicomplexa</taxon>
        <taxon>Conoidasida</taxon>
        <taxon>Coccidia</taxon>
        <taxon>Eucoccidiorida</taxon>
        <taxon>Eimeriorina</taxon>
        <taxon>Eimeriidae</taxon>
        <taxon>Eimeria</taxon>
    </lineage>
</organism>
<feature type="coiled-coil region" evidence="5">
    <location>
        <begin position="220"/>
        <end position="275"/>
    </location>
</feature>
<keyword evidence="3" id="KW-0813">Transport</keyword>
<evidence type="ECO:0000313" key="8">
    <source>
        <dbReference type="EMBL" id="CDJ31695.1"/>
    </source>
</evidence>
<dbReference type="SUPFAM" id="SSF58038">
    <property type="entry name" value="SNARE fusion complex"/>
    <property type="match status" value="1"/>
</dbReference>
<keyword evidence="5" id="KW-0175">Coiled coil</keyword>
<evidence type="ECO:0000259" key="7">
    <source>
        <dbReference type="SMART" id="SM00397"/>
    </source>
</evidence>
<dbReference type="RefSeq" id="XP_013354260.1">
    <property type="nucleotide sequence ID" value="XM_013498806.1"/>
</dbReference>
<dbReference type="AlphaFoldDB" id="U6K1S5"/>
<feature type="domain" description="T-SNARE coiled-coil homology" evidence="7">
    <location>
        <begin position="205"/>
        <end position="272"/>
    </location>
</feature>
<protein>
    <submittedName>
        <fullName evidence="8">Synaptosomal-associated protein 25, putative</fullName>
    </submittedName>
</protein>
<evidence type="ECO:0000313" key="9">
    <source>
        <dbReference type="Proteomes" id="UP000030744"/>
    </source>
</evidence>
<reference evidence="8" key="1">
    <citation type="submission" date="2013-10" db="EMBL/GenBank/DDBJ databases">
        <title>Genomic analysis of the causative agents of coccidiosis in chickens.</title>
        <authorList>
            <person name="Reid A.J."/>
            <person name="Blake D."/>
            <person name="Billington K."/>
            <person name="Browne H."/>
            <person name="Dunn M."/>
            <person name="Hung S."/>
            <person name="Kawahara F."/>
            <person name="Miranda-Saavedra D."/>
            <person name="Mourier T."/>
            <person name="Nagra H."/>
            <person name="Otto T.D."/>
            <person name="Rawlings N."/>
            <person name="Sanchez A."/>
            <person name="Sanders M."/>
            <person name="Subramaniam C."/>
            <person name="Tay Y."/>
            <person name="Dear P."/>
            <person name="Doerig C."/>
            <person name="Gruber A."/>
            <person name="Parkinson J."/>
            <person name="Shirley M."/>
            <person name="Wan K.L."/>
            <person name="Berriman M."/>
            <person name="Tomley F."/>
            <person name="Pain A."/>
        </authorList>
    </citation>
    <scope>NUCLEOTIDE SEQUENCE [LARGE SCALE GENOMIC DNA]</scope>
    <source>
        <strain evidence="8">Houghton</strain>
    </source>
</reference>
<dbReference type="SMART" id="SM00397">
    <property type="entry name" value="t_SNARE"/>
    <property type="match status" value="2"/>
</dbReference>
<proteinExistence type="inferred from homology"/>
<evidence type="ECO:0000256" key="1">
    <source>
        <dbReference type="ARBA" id="ARBA00004370"/>
    </source>
</evidence>
<dbReference type="InterPro" id="IPR000727">
    <property type="entry name" value="T_SNARE_dom"/>
</dbReference>
<dbReference type="Proteomes" id="UP000030744">
    <property type="component" value="Unassembled WGS sequence"/>
</dbReference>
<keyword evidence="4" id="KW-0472">Membrane</keyword>
<keyword evidence="9" id="KW-1185">Reference proteome</keyword>
<evidence type="ECO:0000256" key="3">
    <source>
        <dbReference type="ARBA" id="ARBA00022448"/>
    </source>
</evidence>
<comment type="similarity">
    <text evidence="2">Belongs to the SNAP-25 family.</text>
</comment>
<name>U6K1S5_9EIME</name>
<evidence type="ECO:0000256" key="2">
    <source>
        <dbReference type="ARBA" id="ARBA00009480"/>
    </source>
</evidence>
<dbReference type="OrthoDB" id="19261at2759"/>
<evidence type="ECO:0000256" key="6">
    <source>
        <dbReference type="SAM" id="MobiDB-lite"/>
    </source>
</evidence>
<feature type="compositionally biased region" description="Low complexity" evidence="6">
    <location>
        <begin position="1"/>
        <end position="15"/>
    </location>
</feature>
<reference evidence="8" key="2">
    <citation type="submission" date="2013-10" db="EMBL/GenBank/DDBJ databases">
        <authorList>
            <person name="Aslett M."/>
        </authorList>
    </citation>
    <scope>NUCLEOTIDE SEQUENCE [LARGE SCALE GENOMIC DNA]</scope>
    <source>
        <strain evidence="8">Houghton</strain>
    </source>
</reference>
<dbReference type="VEuPathDB" id="ToxoDB:EMH_0009940"/>
<comment type="subcellular location">
    <subcellularLocation>
        <location evidence="1">Membrane</location>
    </subcellularLocation>
</comment>
<feature type="region of interest" description="Disordered" evidence="6">
    <location>
        <begin position="119"/>
        <end position="174"/>
    </location>
</feature>
<dbReference type="PANTHER" id="PTHR19305:SF9">
    <property type="entry name" value="SYNAPTOSOMAL-ASSOCIATED PROTEIN 29"/>
    <property type="match status" value="1"/>
</dbReference>
<dbReference type="GO" id="GO:0031201">
    <property type="term" value="C:SNARE complex"/>
    <property type="evidence" value="ECO:0007669"/>
    <property type="project" value="InterPro"/>
</dbReference>